<accession>A0A552DIF2</accession>
<proteinExistence type="predicted"/>
<evidence type="ECO:0000313" key="3">
    <source>
        <dbReference type="Proteomes" id="UP000320551"/>
    </source>
</evidence>
<evidence type="ECO:0000256" key="1">
    <source>
        <dbReference type="SAM" id="MobiDB-lite"/>
    </source>
</evidence>
<feature type="compositionally biased region" description="Low complexity" evidence="1">
    <location>
        <begin position="267"/>
        <end position="276"/>
    </location>
</feature>
<gene>
    <name evidence="2" type="ORF">EWV80_15160</name>
</gene>
<name>A0A552DIF2_MICAE</name>
<evidence type="ECO:0000313" key="2">
    <source>
        <dbReference type="EMBL" id="TRU21973.1"/>
    </source>
</evidence>
<organism evidence="2 3">
    <name type="scientific">Microcystis aeruginosa Ma_QC_B_20070730_S2</name>
    <dbReference type="NCBI Taxonomy" id="2486256"/>
    <lineage>
        <taxon>Bacteria</taxon>
        <taxon>Bacillati</taxon>
        <taxon>Cyanobacteriota</taxon>
        <taxon>Cyanophyceae</taxon>
        <taxon>Oscillatoriophycideae</taxon>
        <taxon>Chroococcales</taxon>
        <taxon>Microcystaceae</taxon>
        <taxon>Microcystis</taxon>
    </lineage>
</organism>
<reference evidence="2 3" key="1">
    <citation type="submission" date="2019-01" db="EMBL/GenBank/DDBJ databases">
        <title>Coherence of Microcystis species and biogeography revealed through population genomics.</title>
        <authorList>
            <person name="Perez-Carrascal O.M."/>
            <person name="Terrat Y."/>
            <person name="Giani A."/>
            <person name="Fortin N."/>
            <person name="Tromas N."/>
            <person name="Shapiro B.J."/>
        </authorList>
    </citation>
    <scope>NUCLEOTIDE SEQUENCE [LARGE SCALE GENOMIC DNA]</scope>
    <source>
        <strain evidence="2">Ma_QC_B_20070730_S2</strain>
    </source>
</reference>
<dbReference type="AlphaFoldDB" id="A0A552DIF2"/>
<feature type="region of interest" description="Disordered" evidence="1">
    <location>
        <begin position="262"/>
        <end position="284"/>
    </location>
</feature>
<protein>
    <submittedName>
        <fullName evidence="2">Uncharacterized protein</fullName>
    </submittedName>
</protein>
<dbReference type="Proteomes" id="UP000320551">
    <property type="component" value="Unassembled WGS sequence"/>
</dbReference>
<dbReference type="EMBL" id="SFBK01000200">
    <property type="protein sequence ID" value="TRU21973.1"/>
    <property type="molecule type" value="Genomic_DNA"/>
</dbReference>
<sequence>MKKLVLPVLLILLGTVLVGCPSPKPENWSCPELSTPTATAKISSNPDKPEKIIIQIDGTPSMKGFVSDRNSRYIRTLRLLRSATNAAFPVTPSPTFYVFGTQRLKEPINHQSAENAGFYSGGRPELRDAATHKIIAPQKTDPPNSLYVIVTDLYQEKAQWEDLAAQLKDNYLLKDGYAVGIIAVKSEFLGDIYDVGLDNIRYPSVKTNHPFYILVLGRYSQVKQYFDKIKSESQNTGLDFPAENFVIFSTQIFEKPALLQINDNEQPTPSSSSPTSDNPQKSGIRRVEVINDGRIVIKKVENPQNVERLIIPSQTSNDSPKETSLKYRLNYNPLPYTLPLGNSASYQLNGDSDFNNNTKEFKKLDPQSSLIPLQLTNWQSTNNQLEFNALINLDNNPQGIGVYRLIFDVFPEKISGSSRPYQAPSWWKDWSFGENEIFAGDRTYNLQPFLYNLGDTTFRIIENKPNVALGRLCFIIHKK</sequence>
<comment type="caution">
    <text evidence="2">The sequence shown here is derived from an EMBL/GenBank/DDBJ whole genome shotgun (WGS) entry which is preliminary data.</text>
</comment>
<dbReference type="PROSITE" id="PS51257">
    <property type="entry name" value="PROKAR_LIPOPROTEIN"/>
    <property type="match status" value="1"/>
</dbReference>